<dbReference type="Pfam" id="PF02824">
    <property type="entry name" value="TGS"/>
    <property type="match status" value="1"/>
</dbReference>
<sequence>MDMKRVREAYDWLVRAYKDQKRKTGEPCIVHPIAVAQIVAENFKLDANSVIAAFLHDVTEYTSYTLEDIRRCFGTDVGTLVALAAKRKKEKLDYSKADYFRQMLEAVQYNIRAILIKLADCLHNMRILSTMEPDKQMKTVGESDFFYAPLAKSLGLYYVMSELENLSFRYRYPLEYAQVEQNLAVEQKSLRLTIDGFIHKVEKLLEANNINARVEVCYRSPYNIWCKMKAKNCNFQQIDEKHYIHIIYPAWSWQEETQIVFQIYGILSGSFKECPGSVKNYVNSPTKNVYQSFHVKLLNADGGWEKVHISSERMAYNSKMGYIIAKCVEYHVAYGWQQLYKSVLKDIASNGYGMDDTDCVLSSSGNDEIQVFTSEGKGIILPKNATVLDFAFAIHSKVGLHALYARINGSLSSVKTVLHRGDCVEIGTNEQAEPEKEWLHHVCTHKAKSALRSYFNKKEKLVYRHCDCCRPLPGEDVVGFKNPDGTITLHKRNCNEAICRVSKEEDSIVTVNFEENTAFLFPVRIRIRGVDRQHLLNDIVSCITKCHNLPVSRLNMIMEDRIVEMSVDFSVHSVKEWQQVMDSIAVIDNVDEVLRINID</sequence>
<organism evidence="2 3">
    <name type="scientific">Bacteroides eggerthii</name>
    <dbReference type="NCBI Taxonomy" id="28111"/>
    <lineage>
        <taxon>Bacteria</taxon>
        <taxon>Pseudomonadati</taxon>
        <taxon>Bacteroidota</taxon>
        <taxon>Bacteroidia</taxon>
        <taxon>Bacteroidales</taxon>
        <taxon>Bacteroidaceae</taxon>
        <taxon>Bacteroides</taxon>
    </lineage>
</organism>
<feature type="domain" description="TGS" evidence="1">
    <location>
        <begin position="367"/>
        <end position="428"/>
    </location>
</feature>
<name>A0ABT7U961_9BACE</name>
<dbReference type="SUPFAM" id="SSF81301">
    <property type="entry name" value="Nucleotidyltransferase"/>
    <property type="match status" value="1"/>
</dbReference>
<dbReference type="InterPro" id="IPR002912">
    <property type="entry name" value="ACT_dom"/>
</dbReference>
<dbReference type="Proteomes" id="UP001228403">
    <property type="component" value="Unassembled WGS sequence"/>
</dbReference>
<reference evidence="2 3" key="1">
    <citation type="submission" date="2023-06" db="EMBL/GenBank/DDBJ databases">
        <authorList>
            <person name="Zeman M."/>
            <person name="Kubasova T."/>
            <person name="Jahodarova E."/>
            <person name="Nykrynova M."/>
            <person name="Rychlik I."/>
        </authorList>
    </citation>
    <scope>NUCLEOTIDE SEQUENCE [LARGE SCALE GENOMIC DNA]</scope>
    <source>
        <strain evidence="2 3">ET4</strain>
    </source>
</reference>
<dbReference type="PANTHER" id="PTHR21262">
    <property type="entry name" value="GUANOSINE-3',5'-BIS DIPHOSPHATE 3'-PYROPHOSPHOHYDROLASE"/>
    <property type="match status" value="1"/>
</dbReference>
<evidence type="ECO:0000259" key="1">
    <source>
        <dbReference type="PROSITE" id="PS51880"/>
    </source>
</evidence>
<dbReference type="Gene3D" id="3.30.460.10">
    <property type="entry name" value="Beta Polymerase, domain 2"/>
    <property type="match status" value="1"/>
</dbReference>
<evidence type="ECO:0000313" key="2">
    <source>
        <dbReference type="EMBL" id="MDM8146768.1"/>
    </source>
</evidence>
<dbReference type="InterPro" id="IPR043519">
    <property type="entry name" value="NT_sf"/>
</dbReference>
<accession>A0ABT7U961</accession>
<dbReference type="Gene3D" id="1.10.3210.10">
    <property type="entry name" value="Hypothetical protein af1432"/>
    <property type="match status" value="1"/>
</dbReference>
<evidence type="ECO:0000313" key="3">
    <source>
        <dbReference type="Proteomes" id="UP001228403"/>
    </source>
</evidence>
<keyword evidence="3" id="KW-1185">Reference proteome</keyword>
<dbReference type="SUPFAM" id="SSF109604">
    <property type="entry name" value="HD-domain/PDEase-like"/>
    <property type="match status" value="1"/>
</dbReference>
<dbReference type="InterPro" id="IPR007685">
    <property type="entry name" value="RelA_SpoT"/>
</dbReference>
<dbReference type="InterPro" id="IPR004095">
    <property type="entry name" value="TGS"/>
</dbReference>
<dbReference type="Gene3D" id="3.30.70.260">
    <property type="match status" value="1"/>
</dbReference>
<dbReference type="InterPro" id="IPR012675">
    <property type="entry name" value="Beta-grasp_dom_sf"/>
</dbReference>
<dbReference type="SUPFAM" id="SSF81271">
    <property type="entry name" value="TGS-like"/>
    <property type="match status" value="1"/>
</dbReference>
<dbReference type="InterPro" id="IPR012676">
    <property type="entry name" value="TGS-like"/>
</dbReference>
<dbReference type="Pfam" id="PF04607">
    <property type="entry name" value="RelA_SpoT"/>
    <property type="match status" value="1"/>
</dbReference>
<dbReference type="PROSITE" id="PS51880">
    <property type="entry name" value="TGS"/>
    <property type="match status" value="1"/>
</dbReference>
<reference evidence="3" key="2">
    <citation type="submission" date="2023-07" db="EMBL/GenBank/DDBJ databases">
        <title>Identification and characterization of horizontal gene transfer across gut microbiota members of farm animals based on homology search.</title>
        <authorList>
            <person name="Schwarzerova J."/>
            <person name="Nykrynova M."/>
            <person name="Jureckova K."/>
            <person name="Cejkova D."/>
            <person name="Rychlik I."/>
        </authorList>
    </citation>
    <scope>NUCLEOTIDE SEQUENCE [LARGE SCALE GENOMIC DNA]</scope>
    <source>
        <strain evidence="3">ET4</strain>
    </source>
</reference>
<comment type="caution">
    <text evidence="2">The sequence shown here is derived from an EMBL/GenBank/DDBJ whole genome shotgun (WGS) entry which is preliminary data.</text>
</comment>
<dbReference type="PANTHER" id="PTHR21262:SF31">
    <property type="entry name" value="GTP PYROPHOSPHOKINASE"/>
    <property type="match status" value="1"/>
</dbReference>
<dbReference type="EMBL" id="JAUDCF010000049">
    <property type="protein sequence ID" value="MDM8146768.1"/>
    <property type="molecule type" value="Genomic_DNA"/>
</dbReference>
<gene>
    <name evidence="2" type="ORF">QUW02_12710</name>
</gene>
<proteinExistence type="predicted"/>
<dbReference type="Pfam" id="PF13328">
    <property type="entry name" value="HD_4"/>
    <property type="match status" value="1"/>
</dbReference>
<dbReference type="Gene3D" id="3.10.20.30">
    <property type="match status" value="1"/>
</dbReference>
<dbReference type="Pfam" id="PF13291">
    <property type="entry name" value="ACT_4"/>
    <property type="match status" value="1"/>
</dbReference>
<protein>
    <submittedName>
        <fullName evidence="2">HD domain-containing protein</fullName>
    </submittedName>
</protein>